<comment type="caution">
    <text evidence="2">The sequence shown here is derived from an EMBL/GenBank/DDBJ whole genome shotgun (WGS) entry which is preliminary data.</text>
</comment>
<evidence type="ECO:0000256" key="1">
    <source>
        <dbReference type="SAM" id="MobiDB-lite"/>
    </source>
</evidence>
<gene>
    <name evidence="2" type="ORF">ENV30_02365</name>
</gene>
<evidence type="ECO:0000313" key="2">
    <source>
        <dbReference type="EMBL" id="HGI30148.1"/>
    </source>
</evidence>
<reference evidence="2" key="1">
    <citation type="journal article" date="2020" name="mSystems">
        <title>Genome- and Community-Level Interaction Insights into Carbon Utilization and Element Cycling Functions of Hydrothermarchaeota in Hydrothermal Sediment.</title>
        <authorList>
            <person name="Zhou Z."/>
            <person name="Liu Y."/>
            <person name="Xu W."/>
            <person name="Pan J."/>
            <person name="Luo Z.H."/>
            <person name="Li M."/>
        </authorList>
    </citation>
    <scope>NUCLEOTIDE SEQUENCE [LARGE SCALE GENOMIC DNA]</scope>
    <source>
        <strain evidence="2">SpSt-747</strain>
    </source>
</reference>
<accession>A0A7V4DD92</accession>
<dbReference type="EMBL" id="DTFV01000040">
    <property type="protein sequence ID" value="HGI30148.1"/>
    <property type="molecule type" value="Genomic_DNA"/>
</dbReference>
<protein>
    <submittedName>
        <fullName evidence="2">Uncharacterized protein</fullName>
    </submittedName>
</protein>
<name>A0A7V4DD92_9BACT</name>
<sequence length="69" mass="7664">MRRAWDTSCHWQRSSTPRAGKRDGLEYRKASYIASISKEHAASSQVFASTEEQSASLEEIASTSESLAK</sequence>
<feature type="region of interest" description="Disordered" evidence="1">
    <location>
        <begin position="1"/>
        <end position="22"/>
    </location>
</feature>
<proteinExistence type="predicted"/>
<feature type="region of interest" description="Disordered" evidence="1">
    <location>
        <begin position="43"/>
        <end position="69"/>
    </location>
</feature>
<dbReference type="AlphaFoldDB" id="A0A7V4DD92"/>
<organism evidence="2">
    <name type="scientific">Candidatus Caldatribacterium californiense</name>
    <dbReference type="NCBI Taxonomy" id="1454726"/>
    <lineage>
        <taxon>Bacteria</taxon>
        <taxon>Pseudomonadati</taxon>
        <taxon>Atribacterota</taxon>
        <taxon>Atribacteria</taxon>
        <taxon>Atribacterales</taxon>
        <taxon>Candidatus Caldatribacteriaceae</taxon>
        <taxon>Candidatus Caldatribacterium</taxon>
    </lineage>
</organism>